<dbReference type="AlphaFoldDB" id="A0A5J4L3I4"/>
<dbReference type="GeneID" id="96750504"/>
<evidence type="ECO:0000313" key="2">
    <source>
        <dbReference type="EMBL" id="GES28967.1"/>
    </source>
</evidence>
<dbReference type="EMBL" id="BLAG01000005">
    <property type="protein sequence ID" value="GES28967.1"/>
    <property type="molecule type" value="Genomic_DNA"/>
</dbReference>
<reference evidence="2 3" key="1">
    <citation type="submission" date="2019-10" db="EMBL/GenBank/DDBJ databases">
        <title>Whole genome shotgun sequence of Streptomyces angustmyceticus NBRC 3934.</title>
        <authorList>
            <person name="Hosoyama A."/>
            <person name="Ichikawa N."/>
            <person name="Kimura A."/>
            <person name="Kitahashi Y."/>
            <person name="Komaki H."/>
            <person name="Uohara A."/>
        </authorList>
    </citation>
    <scope>NUCLEOTIDE SEQUENCE [LARGE SCALE GENOMIC DNA]</scope>
    <source>
        <strain evidence="2 3">NBRC 3934</strain>
    </source>
</reference>
<dbReference type="RefSeq" id="WP_086717049.1">
    <property type="nucleotide sequence ID" value="NZ_BLAG01000005.1"/>
</dbReference>
<dbReference type="OrthoDB" id="4325714at2"/>
<organism evidence="2 3">
    <name type="scientific">Streptomyces angustmyceticus</name>
    <dbReference type="NCBI Taxonomy" id="285578"/>
    <lineage>
        <taxon>Bacteria</taxon>
        <taxon>Bacillati</taxon>
        <taxon>Actinomycetota</taxon>
        <taxon>Actinomycetes</taxon>
        <taxon>Kitasatosporales</taxon>
        <taxon>Streptomycetaceae</taxon>
        <taxon>Streptomyces</taxon>
    </lineage>
</organism>
<sequence>MLIRERIEKSSSVPTTRGPSGTHGEVVRADGDDDAATKTGHAERTGERSPEAAEPLAIDVLTIEETITLALGASRGQLQVSALVDLGARLRGHIALLRGPARKAADEMWHGGVAWYRHVARLDGIERQTAQAPSPLPFAALIEVQLMARDCQWLLDGYREGWR</sequence>
<keyword evidence="3" id="KW-1185">Reference proteome</keyword>
<feature type="compositionally biased region" description="Basic and acidic residues" evidence="1">
    <location>
        <begin position="40"/>
        <end position="51"/>
    </location>
</feature>
<dbReference type="Proteomes" id="UP000325598">
    <property type="component" value="Unassembled WGS sequence"/>
</dbReference>
<feature type="compositionally biased region" description="Polar residues" evidence="1">
    <location>
        <begin position="10"/>
        <end position="19"/>
    </location>
</feature>
<protein>
    <submittedName>
        <fullName evidence="2">Uncharacterized protein</fullName>
    </submittedName>
</protein>
<dbReference type="Pfam" id="PF19979">
    <property type="entry name" value="DUF6415"/>
    <property type="match status" value="1"/>
</dbReference>
<evidence type="ECO:0000256" key="1">
    <source>
        <dbReference type="SAM" id="MobiDB-lite"/>
    </source>
</evidence>
<comment type="caution">
    <text evidence="2">The sequence shown here is derived from an EMBL/GenBank/DDBJ whole genome shotgun (WGS) entry which is preliminary data.</text>
</comment>
<accession>A0A5J4L3I4</accession>
<proteinExistence type="predicted"/>
<gene>
    <name evidence="2" type="ORF">San01_14540</name>
</gene>
<dbReference type="InterPro" id="IPR046300">
    <property type="entry name" value="DUF6415"/>
</dbReference>
<feature type="region of interest" description="Disordered" evidence="1">
    <location>
        <begin position="1"/>
        <end position="53"/>
    </location>
</feature>
<name>A0A5J4L3I4_9ACTN</name>
<evidence type="ECO:0000313" key="3">
    <source>
        <dbReference type="Proteomes" id="UP000325598"/>
    </source>
</evidence>